<sequence>MKIHRTLLPKFQINDPKYIEFKKTFSNTHKEFRDLVKSKMPIQSRLILLNILHSIFTNYKEINFKELEDSKDYKEIDVDELDEESHLTVIIQSFLHSLRE</sequence>
<gene>
    <name evidence="1" type="ORF">ROZALSC1DRAFT_26249</name>
</gene>
<accession>A0A4P9Y8X4</accession>
<evidence type="ECO:0000313" key="1">
    <source>
        <dbReference type="EMBL" id="RKP15626.1"/>
    </source>
</evidence>
<name>A0A4P9Y8X4_ROZAC</name>
<protein>
    <submittedName>
        <fullName evidence="1">Uncharacterized protein</fullName>
    </submittedName>
</protein>
<dbReference type="Proteomes" id="UP000281549">
    <property type="component" value="Unassembled WGS sequence"/>
</dbReference>
<dbReference type="AlphaFoldDB" id="A0A4P9Y8X4"/>
<dbReference type="EMBL" id="ML008399">
    <property type="protein sequence ID" value="RKP15626.1"/>
    <property type="molecule type" value="Genomic_DNA"/>
</dbReference>
<reference evidence="2" key="1">
    <citation type="journal article" date="2018" name="Nat. Microbiol.">
        <title>Leveraging single-cell genomics to expand the fungal tree of life.</title>
        <authorList>
            <person name="Ahrendt S.R."/>
            <person name="Quandt C.A."/>
            <person name="Ciobanu D."/>
            <person name="Clum A."/>
            <person name="Salamov A."/>
            <person name="Andreopoulos B."/>
            <person name="Cheng J.F."/>
            <person name="Woyke T."/>
            <person name="Pelin A."/>
            <person name="Henrissat B."/>
            <person name="Reynolds N.K."/>
            <person name="Benny G.L."/>
            <person name="Smith M.E."/>
            <person name="James T.Y."/>
            <person name="Grigoriev I.V."/>
        </authorList>
    </citation>
    <scope>NUCLEOTIDE SEQUENCE [LARGE SCALE GENOMIC DNA]</scope>
    <source>
        <strain evidence="2">CSF55</strain>
    </source>
</reference>
<organism evidence="1 2">
    <name type="scientific">Rozella allomycis (strain CSF55)</name>
    <dbReference type="NCBI Taxonomy" id="988480"/>
    <lineage>
        <taxon>Eukaryota</taxon>
        <taxon>Fungi</taxon>
        <taxon>Fungi incertae sedis</taxon>
        <taxon>Cryptomycota</taxon>
        <taxon>Cryptomycota incertae sedis</taxon>
        <taxon>Rozella</taxon>
    </lineage>
</organism>
<proteinExistence type="predicted"/>
<evidence type="ECO:0000313" key="2">
    <source>
        <dbReference type="Proteomes" id="UP000281549"/>
    </source>
</evidence>